<reference evidence="1 2" key="1">
    <citation type="journal article" date="2016" name="Nat. Commun.">
        <title>Thousands of microbial genomes shed light on interconnected biogeochemical processes in an aquifer system.</title>
        <authorList>
            <person name="Anantharaman K."/>
            <person name="Brown C.T."/>
            <person name="Hug L.A."/>
            <person name="Sharon I."/>
            <person name="Castelle C.J."/>
            <person name="Probst A.J."/>
            <person name="Thomas B.C."/>
            <person name="Singh A."/>
            <person name="Wilkins M.J."/>
            <person name="Karaoz U."/>
            <person name="Brodie E.L."/>
            <person name="Williams K.H."/>
            <person name="Hubbard S.S."/>
            <person name="Banfield J.F."/>
        </authorList>
    </citation>
    <scope>NUCLEOTIDE SEQUENCE [LARGE SCALE GENOMIC DNA]</scope>
</reference>
<accession>A0A1F8EVR3</accession>
<protein>
    <submittedName>
        <fullName evidence="1">Uncharacterized protein</fullName>
    </submittedName>
</protein>
<dbReference type="EMBL" id="MGJJ01000028">
    <property type="protein sequence ID" value="OGN04139.1"/>
    <property type="molecule type" value="Genomic_DNA"/>
</dbReference>
<proteinExistence type="predicted"/>
<organism evidence="1 2">
    <name type="scientific">Candidatus Yanofskybacteria bacterium RIFCSPHIGHO2_01_FULL_44_22</name>
    <dbReference type="NCBI Taxonomy" id="1802669"/>
    <lineage>
        <taxon>Bacteria</taxon>
        <taxon>Candidatus Yanofskyibacteriota</taxon>
    </lineage>
</organism>
<sequence>MPYFIGLLIVLGLVFSSFSGMNFGGFNLKDAAANTFGAIKAKISSIVFPRTQKEILIENMASDYNILNRFFSQSAENILNSKDISEKDKTAIKEAAQIFNKTKEKIDTLGKLEKEDKSIIKSVIEKVLNWETNRPVATNTSIPAPVNQMQPNLTPTLSPPASNGVMPTVIPPYCRVECSQ</sequence>
<dbReference type="AlphaFoldDB" id="A0A1F8EVR3"/>
<evidence type="ECO:0000313" key="1">
    <source>
        <dbReference type="EMBL" id="OGN04139.1"/>
    </source>
</evidence>
<gene>
    <name evidence="1" type="ORF">A2746_01760</name>
</gene>
<evidence type="ECO:0000313" key="2">
    <source>
        <dbReference type="Proteomes" id="UP000177419"/>
    </source>
</evidence>
<name>A0A1F8EVR3_9BACT</name>
<dbReference type="Proteomes" id="UP000177419">
    <property type="component" value="Unassembled WGS sequence"/>
</dbReference>
<comment type="caution">
    <text evidence="1">The sequence shown here is derived from an EMBL/GenBank/DDBJ whole genome shotgun (WGS) entry which is preliminary data.</text>
</comment>